<keyword evidence="1" id="KW-0902">Two-component regulatory system</keyword>
<dbReference type="RefSeq" id="WP_093255030.1">
    <property type="nucleotide sequence ID" value="NZ_FNQM01000012.1"/>
</dbReference>
<dbReference type="AlphaFoldDB" id="A0A1H4E5L2"/>
<dbReference type="GO" id="GO:0000160">
    <property type="term" value="P:phosphorelay signal transduction system"/>
    <property type="evidence" value="ECO:0007669"/>
    <property type="project" value="UniProtKB-KW"/>
</dbReference>
<dbReference type="SUPFAM" id="SSF47226">
    <property type="entry name" value="Histidine-containing phosphotransfer domain, HPT domain"/>
    <property type="match status" value="1"/>
</dbReference>
<evidence type="ECO:0000313" key="4">
    <source>
        <dbReference type="Proteomes" id="UP000198703"/>
    </source>
</evidence>
<protein>
    <submittedName>
        <fullName evidence="3">Hpt domain-containing protein</fullName>
    </submittedName>
</protein>
<dbReference type="InterPro" id="IPR036641">
    <property type="entry name" value="HPT_dom_sf"/>
</dbReference>
<evidence type="ECO:0000259" key="2">
    <source>
        <dbReference type="Pfam" id="PF01627"/>
    </source>
</evidence>
<dbReference type="Pfam" id="PF01627">
    <property type="entry name" value="Hpt"/>
    <property type="match status" value="1"/>
</dbReference>
<organism evidence="3 4">
    <name type="scientific">Rubrimonas cliftonensis</name>
    <dbReference type="NCBI Taxonomy" id="89524"/>
    <lineage>
        <taxon>Bacteria</taxon>
        <taxon>Pseudomonadati</taxon>
        <taxon>Pseudomonadota</taxon>
        <taxon>Alphaproteobacteria</taxon>
        <taxon>Rhodobacterales</taxon>
        <taxon>Paracoccaceae</taxon>
        <taxon>Rubrimonas</taxon>
    </lineage>
</organism>
<sequence length="123" mass="12540">MGNAQSANLVEGGVALVDEAVVESLRAIFGDATGALMSKTRAIITERLGQMDGVTASGEVETLGRLAHEVGGMSAQVGLSRLSATALSLEALCGRSPTGDAVRRAYAEVASVARASLERLPQA</sequence>
<dbReference type="Gene3D" id="1.20.120.160">
    <property type="entry name" value="HPT domain"/>
    <property type="match status" value="1"/>
</dbReference>
<gene>
    <name evidence="3" type="ORF">SAMN05444370_11264</name>
</gene>
<keyword evidence="4" id="KW-1185">Reference proteome</keyword>
<reference evidence="3 4" key="1">
    <citation type="submission" date="2016-10" db="EMBL/GenBank/DDBJ databases">
        <authorList>
            <person name="de Groot N.N."/>
        </authorList>
    </citation>
    <scope>NUCLEOTIDE SEQUENCE [LARGE SCALE GENOMIC DNA]</scope>
    <source>
        <strain evidence="3 4">DSM 15345</strain>
    </source>
</reference>
<name>A0A1H4E5L2_9RHOB</name>
<dbReference type="STRING" id="89524.SAMN05444370_11264"/>
<accession>A0A1H4E5L2</accession>
<proteinExistence type="predicted"/>
<dbReference type="InterPro" id="IPR008207">
    <property type="entry name" value="Sig_transdc_His_kin_Hpt_dom"/>
</dbReference>
<evidence type="ECO:0000313" key="3">
    <source>
        <dbReference type="EMBL" id="SEA80344.1"/>
    </source>
</evidence>
<dbReference type="Proteomes" id="UP000198703">
    <property type="component" value="Unassembled WGS sequence"/>
</dbReference>
<dbReference type="EMBL" id="FNQM01000012">
    <property type="protein sequence ID" value="SEA80344.1"/>
    <property type="molecule type" value="Genomic_DNA"/>
</dbReference>
<evidence type="ECO:0000256" key="1">
    <source>
        <dbReference type="ARBA" id="ARBA00023012"/>
    </source>
</evidence>
<dbReference type="GO" id="GO:0004672">
    <property type="term" value="F:protein kinase activity"/>
    <property type="evidence" value="ECO:0007669"/>
    <property type="project" value="UniProtKB-ARBA"/>
</dbReference>
<feature type="domain" description="HPt" evidence="2">
    <location>
        <begin position="45"/>
        <end position="119"/>
    </location>
</feature>